<name>A0A0F7L3T1_9VIRU</name>
<evidence type="ECO:0000313" key="1">
    <source>
        <dbReference type="EMBL" id="AKH46600.1"/>
    </source>
</evidence>
<reference evidence="1" key="2">
    <citation type="submission" date="2015-03" db="EMBL/GenBank/DDBJ databases">
        <authorList>
            <person name="Chow C.-E.T."/>
            <person name="Winget D.M."/>
            <person name="White R.A.III."/>
            <person name="Hallam S.J."/>
            <person name="Suttle C.A."/>
        </authorList>
    </citation>
    <scope>NUCLEOTIDE SEQUENCE</scope>
    <source>
        <strain evidence="1">Anoxic2_1</strain>
    </source>
</reference>
<dbReference type="EMBL" id="KR029585">
    <property type="protein sequence ID" value="AKH46600.1"/>
    <property type="molecule type" value="Genomic_DNA"/>
</dbReference>
<accession>A0A0F7L3T1</accession>
<protein>
    <submittedName>
        <fullName evidence="1">Uncharacterized protein</fullName>
    </submittedName>
</protein>
<sequence>MDISAGEARLAKCIQLANRAKTRARSLTQVLPAMTTAQAKAALEVERGTPVTEEQVDAAIERAMSKMRMRRRKKA</sequence>
<proteinExistence type="predicted"/>
<organism evidence="1">
    <name type="scientific">uncultured marine virus</name>
    <dbReference type="NCBI Taxonomy" id="186617"/>
    <lineage>
        <taxon>Viruses</taxon>
        <taxon>environmental samples</taxon>
    </lineage>
</organism>
<reference evidence="1" key="1">
    <citation type="journal article" date="2015" name="Front. Microbiol.">
        <title>Combining genomic sequencing methods to explore viral diversity and reveal potential virus-host interactions.</title>
        <authorList>
            <person name="Chow C.E."/>
            <person name="Winget D.M."/>
            <person name="White R.A.III."/>
            <person name="Hallam S.J."/>
            <person name="Suttle C.A."/>
        </authorList>
    </citation>
    <scope>NUCLEOTIDE SEQUENCE</scope>
    <source>
        <strain evidence="1">Anoxic2_1</strain>
    </source>
</reference>